<organism evidence="8 9">
    <name type="scientific">Oxyplasma meridianum</name>
    <dbReference type="NCBI Taxonomy" id="3073602"/>
    <lineage>
        <taxon>Archaea</taxon>
        <taxon>Methanobacteriati</taxon>
        <taxon>Thermoplasmatota</taxon>
        <taxon>Thermoplasmata</taxon>
        <taxon>Thermoplasmatales</taxon>
        <taxon>Thermoplasmataceae</taxon>
        <taxon>Oxyplasma</taxon>
    </lineage>
</organism>
<dbReference type="PANTHER" id="PTHR43124:SF3">
    <property type="entry name" value="CHLORAMPHENICOL EFFLUX PUMP RV0191"/>
    <property type="match status" value="1"/>
</dbReference>
<protein>
    <submittedName>
        <fullName evidence="8">MFS transporter</fullName>
    </submittedName>
</protein>
<feature type="transmembrane region" description="Helical" evidence="6">
    <location>
        <begin position="291"/>
        <end position="312"/>
    </location>
</feature>
<evidence type="ECO:0000256" key="1">
    <source>
        <dbReference type="ARBA" id="ARBA00004651"/>
    </source>
</evidence>
<feature type="transmembrane region" description="Helical" evidence="6">
    <location>
        <begin position="7"/>
        <end position="26"/>
    </location>
</feature>
<dbReference type="PROSITE" id="PS50850">
    <property type="entry name" value="MFS"/>
    <property type="match status" value="1"/>
</dbReference>
<evidence type="ECO:0000256" key="4">
    <source>
        <dbReference type="ARBA" id="ARBA00022989"/>
    </source>
</evidence>
<dbReference type="GO" id="GO:0005886">
    <property type="term" value="C:plasma membrane"/>
    <property type="evidence" value="ECO:0007669"/>
    <property type="project" value="UniProtKB-SubCell"/>
</dbReference>
<feature type="transmembrane region" description="Helical" evidence="6">
    <location>
        <begin position="46"/>
        <end position="65"/>
    </location>
</feature>
<dbReference type="RefSeq" id="WP_393970859.1">
    <property type="nucleotide sequence ID" value="NZ_CP133772.1"/>
</dbReference>
<dbReference type="InterPro" id="IPR020846">
    <property type="entry name" value="MFS_dom"/>
</dbReference>
<evidence type="ECO:0000259" key="7">
    <source>
        <dbReference type="PROSITE" id="PS50850"/>
    </source>
</evidence>
<feature type="transmembrane region" description="Helical" evidence="6">
    <location>
        <begin position="163"/>
        <end position="183"/>
    </location>
</feature>
<keyword evidence="3 6" id="KW-0812">Transmembrane</keyword>
<evidence type="ECO:0000256" key="5">
    <source>
        <dbReference type="ARBA" id="ARBA00023136"/>
    </source>
</evidence>
<proteinExistence type="predicted"/>
<dbReference type="InterPro" id="IPR050189">
    <property type="entry name" value="MFS_Efflux_Transporters"/>
</dbReference>
<dbReference type="Proteomes" id="UP001451606">
    <property type="component" value="Chromosome"/>
</dbReference>
<accession>A0AAX4NGY1</accession>
<gene>
    <name evidence="8" type="ORF">OXIME_001101</name>
</gene>
<dbReference type="PANTHER" id="PTHR43124">
    <property type="entry name" value="PURINE EFFLUX PUMP PBUE"/>
    <property type="match status" value="1"/>
</dbReference>
<dbReference type="GO" id="GO:0022857">
    <property type="term" value="F:transmembrane transporter activity"/>
    <property type="evidence" value="ECO:0007669"/>
    <property type="project" value="InterPro"/>
</dbReference>
<evidence type="ECO:0000256" key="3">
    <source>
        <dbReference type="ARBA" id="ARBA00022692"/>
    </source>
</evidence>
<feature type="transmembrane region" description="Helical" evidence="6">
    <location>
        <begin position="204"/>
        <end position="225"/>
    </location>
</feature>
<feature type="transmembrane region" description="Helical" evidence="6">
    <location>
        <begin position="354"/>
        <end position="372"/>
    </location>
</feature>
<keyword evidence="9" id="KW-1185">Reference proteome</keyword>
<comment type="subcellular location">
    <subcellularLocation>
        <location evidence="1">Cell membrane</location>
        <topology evidence="1">Multi-pass membrane protein</topology>
    </subcellularLocation>
</comment>
<keyword evidence="4 6" id="KW-1133">Transmembrane helix</keyword>
<feature type="transmembrane region" description="Helical" evidence="6">
    <location>
        <begin position="137"/>
        <end position="157"/>
    </location>
</feature>
<dbReference type="KEGG" id="omr:OXIME_001101"/>
<feature type="domain" description="Major facilitator superfamily (MFS) profile" evidence="7">
    <location>
        <begin position="1"/>
        <end position="379"/>
    </location>
</feature>
<evidence type="ECO:0000313" key="8">
    <source>
        <dbReference type="EMBL" id="WYY00524.1"/>
    </source>
</evidence>
<evidence type="ECO:0000256" key="6">
    <source>
        <dbReference type="SAM" id="Phobius"/>
    </source>
</evidence>
<dbReference type="GeneID" id="95967838"/>
<evidence type="ECO:0000313" key="9">
    <source>
        <dbReference type="Proteomes" id="UP001451606"/>
    </source>
</evidence>
<feature type="transmembrane region" description="Helical" evidence="6">
    <location>
        <begin position="265"/>
        <end position="285"/>
    </location>
</feature>
<dbReference type="InterPro" id="IPR011701">
    <property type="entry name" value="MFS"/>
</dbReference>
<name>A0AAX4NGY1_9ARCH</name>
<dbReference type="EMBL" id="CP133772">
    <property type="protein sequence ID" value="WYY00524.1"/>
    <property type="molecule type" value="Genomic_DNA"/>
</dbReference>
<feature type="transmembrane region" description="Helical" evidence="6">
    <location>
        <begin position="77"/>
        <end position="101"/>
    </location>
</feature>
<reference evidence="8 9" key="1">
    <citation type="submission" date="2023-09" db="EMBL/GenBank/DDBJ databases">
        <authorList>
            <person name="Golyshina O.V."/>
            <person name="Lunev E.A."/>
            <person name="Bargiela R."/>
            <person name="Gaines M.C."/>
            <person name="Daum B."/>
            <person name="Bale N.J."/>
            <person name="Koenen M."/>
            <person name="Sinninghe Damst J.S."/>
            <person name="Yakimov M."/>
            <person name="Golyshin P.N."/>
        </authorList>
    </citation>
    <scope>NUCLEOTIDE SEQUENCE [LARGE SCALE GENOMIC DNA]</scope>
    <source>
        <strain evidence="8 9">M1</strain>
    </source>
</reference>
<dbReference type="Gene3D" id="1.20.1250.20">
    <property type="entry name" value="MFS general substrate transporter like domains"/>
    <property type="match status" value="1"/>
</dbReference>
<evidence type="ECO:0000256" key="2">
    <source>
        <dbReference type="ARBA" id="ARBA00022475"/>
    </source>
</evidence>
<dbReference type="SUPFAM" id="SSF103473">
    <property type="entry name" value="MFS general substrate transporter"/>
    <property type="match status" value="1"/>
</dbReference>
<feature type="transmembrane region" description="Helical" evidence="6">
    <location>
        <begin position="107"/>
        <end position="125"/>
    </location>
</feature>
<dbReference type="InterPro" id="IPR036259">
    <property type="entry name" value="MFS_trans_sf"/>
</dbReference>
<feature type="transmembrane region" description="Helical" evidence="6">
    <location>
        <begin position="324"/>
        <end position="348"/>
    </location>
</feature>
<dbReference type="Pfam" id="PF07690">
    <property type="entry name" value="MFS_1"/>
    <property type="match status" value="1"/>
</dbReference>
<sequence>MGVSRAISGFSIMLSRVFYSLNWFNISPALIPIGRTFGVNLGETGLLLSSFLIGAGIFQLPAGVISSRMGAKNTAMTGIFIMSFAVIGCAYSPSFIILVILRFAVGVGAALYFSTAIGILGEMYSAKLTAMIGIYNASYNIGAGAGVILFTPIVEIYGWRLDFLISGIAMLIVTIFTFIVLPASRRYTKIQVSALKERILNRKIWVVAIGFVGLWALNYTFPEFFSTYAQSTGIQDYIAGIMGGMILMFGIVGGVISGMVRKFNVIRISIIASILIGVAVIIIPFTGYYGLWVIIAFEGMFATLVISLEYAVVARIETDKTYTALSLGLINSIQIGIGSTVPYIFGFIQSYGYLYSWTFLGLLSIVTLIAFLRSGVRKGLEISVA</sequence>
<dbReference type="AlphaFoldDB" id="A0AAX4NGY1"/>
<keyword evidence="5 6" id="KW-0472">Membrane</keyword>
<keyword evidence="2" id="KW-1003">Cell membrane</keyword>
<feature type="transmembrane region" description="Helical" evidence="6">
    <location>
        <begin position="237"/>
        <end position="258"/>
    </location>
</feature>